<reference evidence="2" key="1">
    <citation type="submission" date="2013-12" db="EMBL/GenBank/DDBJ databases">
        <authorList>
            <person name="Genoscope - CEA"/>
        </authorList>
    </citation>
    <scope>NUCLEOTIDE SEQUENCE</scope>
    <source>
        <strain evidence="2">CBS 1993</strain>
    </source>
</reference>
<dbReference type="Pfam" id="PF12937">
    <property type="entry name" value="F-box-like"/>
    <property type="match status" value="1"/>
</dbReference>
<organism evidence="2 3">
    <name type="scientific">Kuraishia capsulata CBS 1993</name>
    <dbReference type="NCBI Taxonomy" id="1382522"/>
    <lineage>
        <taxon>Eukaryota</taxon>
        <taxon>Fungi</taxon>
        <taxon>Dikarya</taxon>
        <taxon>Ascomycota</taxon>
        <taxon>Saccharomycotina</taxon>
        <taxon>Pichiomycetes</taxon>
        <taxon>Pichiales</taxon>
        <taxon>Pichiaceae</taxon>
        <taxon>Kuraishia</taxon>
    </lineage>
</organism>
<gene>
    <name evidence="2" type="ORF">KUCA_T00005041001</name>
</gene>
<name>W6MQP2_9ASCO</name>
<dbReference type="PROSITE" id="PS51184">
    <property type="entry name" value="JMJC"/>
    <property type="match status" value="1"/>
</dbReference>
<protein>
    <recommendedName>
        <fullName evidence="1">JmjC domain-containing protein</fullName>
    </recommendedName>
</protein>
<dbReference type="InterPro" id="IPR001810">
    <property type="entry name" value="F-box_dom"/>
</dbReference>
<dbReference type="OrthoDB" id="424465at2759"/>
<evidence type="ECO:0000313" key="3">
    <source>
        <dbReference type="Proteomes" id="UP000019384"/>
    </source>
</evidence>
<dbReference type="GO" id="GO:0000987">
    <property type="term" value="F:cis-regulatory region sequence-specific DNA binding"/>
    <property type="evidence" value="ECO:0007669"/>
    <property type="project" value="TreeGrafter"/>
</dbReference>
<accession>W6MQP2</accession>
<dbReference type="SMART" id="SM00558">
    <property type="entry name" value="JmjC"/>
    <property type="match status" value="1"/>
</dbReference>
<dbReference type="RefSeq" id="XP_022461043.1">
    <property type="nucleotide sequence ID" value="XM_022606186.1"/>
</dbReference>
<dbReference type="EMBL" id="HG793130">
    <property type="protein sequence ID" value="CDK29054.1"/>
    <property type="molecule type" value="Genomic_DNA"/>
</dbReference>
<dbReference type="Proteomes" id="UP000019384">
    <property type="component" value="Unassembled WGS sequence"/>
</dbReference>
<dbReference type="GO" id="GO:0005634">
    <property type="term" value="C:nucleus"/>
    <property type="evidence" value="ECO:0007669"/>
    <property type="project" value="TreeGrafter"/>
</dbReference>
<reference evidence="2" key="2">
    <citation type="submission" date="2014-02" db="EMBL/GenBank/DDBJ databases">
        <title>Complete DNA sequence of /Kuraishia capsulata/ illustrates novel genomic features among budding yeasts (/Saccharomycotina/).</title>
        <authorList>
            <person name="Morales L."/>
            <person name="Noel B."/>
            <person name="Porcel B."/>
            <person name="Marcet-Houben M."/>
            <person name="Hullo M-F."/>
            <person name="Sacerdot C."/>
            <person name="Tekaia F."/>
            <person name="Leh-Louis V."/>
            <person name="Despons L."/>
            <person name="Khanna V."/>
            <person name="Aury J-M."/>
            <person name="Barbe V."/>
            <person name="Couloux A."/>
            <person name="Labadie K."/>
            <person name="Pelletier E."/>
            <person name="Souciet J-L."/>
            <person name="Boekhout T."/>
            <person name="Gabaldon T."/>
            <person name="Wincker P."/>
            <person name="Dujon B."/>
        </authorList>
    </citation>
    <scope>NUCLEOTIDE SEQUENCE</scope>
    <source>
        <strain evidence="2">CBS 1993</strain>
    </source>
</reference>
<dbReference type="PANTHER" id="PTHR12480:SF21">
    <property type="entry name" value="JMJC DOMAIN-CONTAINING PROTEIN 8"/>
    <property type="match status" value="1"/>
</dbReference>
<dbReference type="PANTHER" id="PTHR12480">
    <property type="entry name" value="ARGININE DEMETHYLASE AND LYSYL-HYDROXYLASE JMJD"/>
    <property type="match status" value="1"/>
</dbReference>
<keyword evidence="3" id="KW-1185">Reference proteome</keyword>
<dbReference type="InterPro" id="IPR036047">
    <property type="entry name" value="F-box-like_dom_sf"/>
</dbReference>
<evidence type="ECO:0000259" key="1">
    <source>
        <dbReference type="PROSITE" id="PS51184"/>
    </source>
</evidence>
<dbReference type="Gene3D" id="1.20.1280.50">
    <property type="match status" value="1"/>
</dbReference>
<dbReference type="GeneID" id="34522431"/>
<dbReference type="Pfam" id="PF13621">
    <property type="entry name" value="Cupin_8"/>
    <property type="match status" value="1"/>
</dbReference>
<sequence length="551" mass="62895">MTQVKRRKVGKASAVTTSRFTMYSHPLGVRPLGNSLAASLDPSIQKKRIELMGLWHLLPDEIIMNILGMVEDPLDLMRLGHASRILYAYTYTEELWRNMYSRNPWELQEWKGSWRKTILGIDAEEEVTILCGQNLVCSDVLYRPFQCSQVSYAEIFQSLIAEQTQDRELFRLTDEHVSIQKGRITRVKDMSPTLFAAEFHDTPFICPSFDWPNWDLDYLKNRFPDVKFRQESAKWPLAVYAQYCRKNADESPLYLFDCSSEAMKVLRKEYAVPRFSQDDLFEVFNKQGIECRPDYAWIIIGPAGSGSTFHKDPNHTSAWNAALTGRKLWHMLPHDVVPPGVSTDREENEVTSPIGLAEWVVGGFFNDCVKLCEKGLCQIGITFPGECMYVPAGWWHSVINLDDSVALTQNFVPTPKLAHALNFLKNKPQQVSGFHGADVRKSVRHLLDTREIAENKRRTFENFLESKTSDNNEDCGVLTDFSLPVLELFEELLIANGLEAALTKAQLELAVLEKESRKNEPKEVKRNEVWDSLVEGASTGFSFGFGDEEED</sequence>
<dbReference type="AlphaFoldDB" id="W6MQP2"/>
<dbReference type="Gene3D" id="2.60.120.650">
    <property type="entry name" value="Cupin"/>
    <property type="match status" value="1"/>
</dbReference>
<dbReference type="HOGENOM" id="CLU_016785_1_2_1"/>
<dbReference type="SUPFAM" id="SSF51197">
    <property type="entry name" value="Clavaminate synthase-like"/>
    <property type="match status" value="1"/>
</dbReference>
<dbReference type="STRING" id="1382522.W6MQP2"/>
<evidence type="ECO:0000313" key="2">
    <source>
        <dbReference type="EMBL" id="CDK29054.1"/>
    </source>
</evidence>
<dbReference type="InterPro" id="IPR003347">
    <property type="entry name" value="JmjC_dom"/>
</dbReference>
<dbReference type="SUPFAM" id="SSF81383">
    <property type="entry name" value="F-box domain"/>
    <property type="match status" value="1"/>
</dbReference>
<dbReference type="InterPro" id="IPR041667">
    <property type="entry name" value="Cupin_8"/>
</dbReference>
<proteinExistence type="predicted"/>
<feature type="domain" description="JmjC" evidence="1">
    <location>
        <begin position="261"/>
        <end position="428"/>
    </location>
</feature>
<dbReference type="InterPro" id="IPR050910">
    <property type="entry name" value="JMJD6_ArgDemeth/LysHydrox"/>
</dbReference>